<protein>
    <submittedName>
        <fullName evidence="3">Phosphatidic acid phosphatase type 2/haloperoxidase</fullName>
        <ecNumber evidence="3">3.1.3.27</ecNumber>
    </submittedName>
</protein>
<dbReference type="GO" id="GO:0008962">
    <property type="term" value="F:phosphatidylglycerophosphatase activity"/>
    <property type="evidence" value="ECO:0007669"/>
    <property type="project" value="UniProtKB-EC"/>
</dbReference>
<comment type="caution">
    <text evidence="3">The sequence shown here is derived from an EMBL/GenBank/DDBJ whole genome shotgun (WGS) entry which is preliminary data.</text>
</comment>
<dbReference type="InterPro" id="IPR000326">
    <property type="entry name" value="PAP2/HPO"/>
</dbReference>
<evidence type="ECO:0000256" key="1">
    <source>
        <dbReference type="SAM" id="Phobius"/>
    </source>
</evidence>
<dbReference type="Gene3D" id="1.20.144.10">
    <property type="entry name" value="Phosphatidic acid phosphatase type 2/haloperoxidase"/>
    <property type="match status" value="1"/>
</dbReference>
<feature type="transmembrane region" description="Helical" evidence="1">
    <location>
        <begin position="153"/>
        <end position="175"/>
    </location>
</feature>
<keyword evidence="1" id="KW-1133">Transmembrane helix</keyword>
<evidence type="ECO:0000259" key="2">
    <source>
        <dbReference type="SMART" id="SM00014"/>
    </source>
</evidence>
<dbReference type="PANTHER" id="PTHR14969">
    <property type="entry name" value="SPHINGOSINE-1-PHOSPHATE PHOSPHOHYDROLASE"/>
    <property type="match status" value="1"/>
</dbReference>
<dbReference type="Pfam" id="PF01569">
    <property type="entry name" value="PAP2"/>
    <property type="match status" value="1"/>
</dbReference>
<feature type="transmembrane region" description="Helical" evidence="1">
    <location>
        <begin position="59"/>
        <end position="81"/>
    </location>
</feature>
<feature type="transmembrane region" description="Helical" evidence="1">
    <location>
        <begin position="27"/>
        <end position="52"/>
    </location>
</feature>
<dbReference type="EMBL" id="AJWZ01001422">
    <property type="protein sequence ID" value="EKC73825.1"/>
    <property type="molecule type" value="Genomic_DNA"/>
</dbReference>
<keyword evidence="1" id="KW-0812">Transmembrane</keyword>
<gene>
    <name evidence="3" type="ORF">OBE_02186</name>
</gene>
<dbReference type="GO" id="GO:0004601">
    <property type="term" value="F:peroxidase activity"/>
    <property type="evidence" value="ECO:0007669"/>
    <property type="project" value="UniProtKB-KW"/>
</dbReference>
<sequence length="225" mass="25306">MIESITALDLSILDFIRNTLSSPVADIIMKCLTYSIEYGAMAILVFIVMMFVKKMRKTGFAVMGATLSVLLFGELILKHIVCRPRPFAVNSAIDIIIKAPSGFSFPSSHTATCFAMATAIYLFHKRLGIIAYIYASLVAFSRMYLYVHYPSDIFGGVILGICCGIGATALVKLICKKQKIKKNPKQNKRSNKYERKTKTYSAFWDTLSVTPFRLRYTQGFLKYRA</sequence>
<keyword evidence="1" id="KW-0472">Membrane</keyword>
<feature type="non-terminal residue" evidence="3">
    <location>
        <position position="225"/>
    </location>
</feature>
<dbReference type="EC" id="3.1.3.27" evidence="3"/>
<keyword evidence="3" id="KW-0560">Oxidoreductase</keyword>
<keyword evidence="3" id="KW-0378">Hydrolase</keyword>
<evidence type="ECO:0000313" key="3">
    <source>
        <dbReference type="EMBL" id="EKC73825.1"/>
    </source>
</evidence>
<accession>K1U6D1</accession>
<dbReference type="AlphaFoldDB" id="K1U6D1"/>
<reference evidence="3" key="1">
    <citation type="journal article" date="2013" name="Environ. Microbiol.">
        <title>Microbiota from the distal guts of lean and obese adolescents exhibit partial functional redundancy besides clear differences in community structure.</title>
        <authorList>
            <person name="Ferrer M."/>
            <person name="Ruiz A."/>
            <person name="Lanza F."/>
            <person name="Haange S.B."/>
            <person name="Oberbach A."/>
            <person name="Till H."/>
            <person name="Bargiela R."/>
            <person name="Campoy C."/>
            <person name="Segura M.T."/>
            <person name="Richter M."/>
            <person name="von Bergen M."/>
            <person name="Seifert J."/>
            <person name="Suarez A."/>
        </authorList>
    </citation>
    <scope>NUCLEOTIDE SEQUENCE</scope>
</reference>
<organism evidence="3">
    <name type="scientific">human gut metagenome</name>
    <dbReference type="NCBI Taxonomy" id="408170"/>
    <lineage>
        <taxon>unclassified sequences</taxon>
        <taxon>metagenomes</taxon>
        <taxon>organismal metagenomes</taxon>
    </lineage>
</organism>
<proteinExistence type="predicted"/>
<dbReference type="SMART" id="SM00014">
    <property type="entry name" value="acidPPc"/>
    <property type="match status" value="1"/>
</dbReference>
<feature type="transmembrane region" description="Helical" evidence="1">
    <location>
        <begin position="129"/>
        <end position="147"/>
    </location>
</feature>
<dbReference type="PANTHER" id="PTHR14969:SF13">
    <property type="entry name" value="AT30094P"/>
    <property type="match status" value="1"/>
</dbReference>
<name>K1U6D1_9ZZZZ</name>
<keyword evidence="3" id="KW-0575">Peroxidase</keyword>
<feature type="domain" description="Phosphatidic acid phosphatase type 2/haloperoxidase" evidence="2">
    <location>
        <begin position="58"/>
        <end position="168"/>
    </location>
</feature>
<dbReference type="SUPFAM" id="SSF48317">
    <property type="entry name" value="Acid phosphatase/Vanadium-dependent haloperoxidase"/>
    <property type="match status" value="1"/>
</dbReference>
<feature type="transmembrane region" description="Helical" evidence="1">
    <location>
        <begin position="101"/>
        <end position="122"/>
    </location>
</feature>
<dbReference type="InterPro" id="IPR036938">
    <property type="entry name" value="PAP2/HPO_sf"/>
</dbReference>